<dbReference type="InterPro" id="IPR036390">
    <property type="entry name" value="WH_DNA-bd_sf"/>
</dbReference>
<dbReference type="PANTHER" id="PTHR18964">
    <property type="entry name" value="ROK (REPRESSOR, ORF, KINASE) FAMILY"/>
    <property type="match status" value="1"/>
</dbReference>
<dbReference type="AlphaFoldDB" id="A0A1T4XGX7"/>
<evidence type="ECO:0000313" key="3">
    <source>
        <dbReference type="Proteomes" id="UP000189735"/>
    </source>
</evidence>
<protein>
    <submittedName>
        <fullName evidence="2">Sugar kinase of the NBD/HSP70 family, may contain an N-terminal HTH domain</fullName>
    </submittedName>
</protein>
<proteinExistence type="inferred from homology"/>
<evidence type="ECO:0000256" key="1">
    <source>
        <dbReference type="ARBA" id="ARBA00006479"/>
    </source>
</evidence>
<evidence type="ECO:0000313" key="2">
    <source>
        <dbReference type="EMBL" id="SKA88790.1"/>
    </source>
</evidence>
<reference evidence="3" key="1">
    <citation type="submission" date="2017-02" db="EMBL/GenBank/DDBJ databases">
        <authorList>
            <person name="Varghese N."/>
            <person name="Submissions S."/>
        </authorList>
    </citation>
    <scope>NUCLEOTIDE SEQUENCE [LARGE SCALE GENOMIC DNA]</scope>
    <source>
        <strain evidence="3">VKM Ac-2052</strain>
    </source>
</reference>
<dbReference type="PANTHER" id="PTHR18964:SF149">
    <property type="entry name" value="BIFUNCTIONAL UDP-N-ACETYLGLUCOSAMINE 2-EPIMERASE_N-ACETYLMANNOSAMINE KINASE"/>
    <property type="match status" value="1"/>
</dbReference>
<dbReference type="GO" id="GO:0016301">
    <property type="term" value="F:kinase activity"/>
    <property type="evidence" value="ECO:0007669"/>
    <property type="project" value="UniProtKB-KW"/>
</dbReference>
<accession>A0A1T4XGX7</accession>
<dbReference type="SUPFAM" id="SSF53067">
    <property type="entry name" value="Actin-like ATPase domain"/>
    <property type="match status" value="2"/>
</dbReference>
<keyword evidence="2" id="KW-0418">Kinase</keyword>
<dbReference type="InterPro" id="IPR036388">
    <property type="entry name" value="WH-like_DNA-bd_sf"/>
</dbReference>
<dbReference type="Gene3D" id="3.30.420.40">
    <property type="match status" value="2"/>
</dbReference>
<dbReference type="InterPro" id="IPR000600">
    <property type="entry name" value="ROK"/>
</dbReference>
<keyword evidence="2" id="KW-0808">Transferase</keyword>
<dbReference type="InterPro" id="IPR043129">
    <property type="entry name" value="ATPase_NBD"/>
</dbReference>
<organism evidence="2 3">
    <name type="scientific">Agreia bicolorata</name>
    <dbReference type="NCBI Taxonomy" id="110935"/>
    <lineage>
        <taxon>Bacteria</taxon>
        <taxon>Bacillati</taxon>
        <taxon>Actinomycetota</taxon>
        <taxon>Actinomycetes</taxon>
        <taxon>Micrococcales</taxon>
        <taxon>Microbacteriaceae</taxon>
        <taxon>Agreia</taxon>
    </lineage>
</organism>
<sequence>MCARSVNHADADIFGSKIMGMNRHRGGLFDRGRGGDTADLREHNLALVLRYLRDNGPSSRAQIAASSSLGLSTLTGMIGELKTLDLVNEGLAGTQPRLGRPTHAVSLSGDAWVVAGLRVDVDGVQAKTATVGGDHLGSYADRADLRGGDPTPAIRMLRAAIDWIVESIDPHRRLTAITISVPGTLSPCGDSVARAESLGWSDVDLMTCVREQLQAGGCDGAIVEFARDSAVAVLGLARGELRDRIGDRTALYFGGERTVVGAILLAGEPLSSGPSGEADFARIPVQAPGREAQRLGDVIDLSALLTTSGVMAPDDAAELVDRFPREALSAFVAALSEGQEGAIAVLTGAMGAVGQAIEAAAAVLGGELVVLDGYLGVLGSLVEPPFDAAVEVIALGSHPSRVVDGAVYAARDARLAQPSRIRD</sequence>
<dbReference type="EMBL" id="FUYG01000003">
    <property type="protein sequence ID" value="SKA88790.1"/>
    <property type="molecule type" value="Genomic_DNA"/>
</dbReference>
<name>A0A1T4XGX7_9MICO</name>
<comment type="similarity">
    <text evidence="1">Belongs to the ROK (NagC/XylR) family.</text>
</comment>
<dbReference type="Proteomes" id="UP000189735">
    <property type="component" value="Unassembled WGS sequence"/>
</dbReference>
<gene>
    <name evidence="2" type="ORF">SAMN06295879_1104</name>
</gene>
<dbReference type="SUPFAM" id="SSF46785">
    <property type="entry name" value="Winged helix' DNA-binding domain"/>
    <property type="match status" value="1"/>
</dbReference>
<dbReference type="Gene3D" id="1.10.10.10">
    <property type="entry name" value="Winged helix-like DNA-binding domain superfamily/Winged helix DNA-binding domain"/>
    <property type="match status" value="1"/>
</dbReference>